<dbReference type="Proteomes" id="UP001056005">
    <property type="component" value="Segment"/>
</dbReference>
<evidence type="ECO:0000313" key="2">
    <source>
        <dbReference type="EMBL" id="URY99216.1"/>
    </source>
</evidence>
<keyword evidence="1" id="KW-1133">Transmembrane helix</keyword>
<feature type="transmembrane region" description="Helical" evidence="1">
    <location>
        <begin position="37"/>
        <end position="54"/>
    </location>
</feature>
<feature type="transmembrane region" description="Helical" evidence="1">
    <location>
        <begin position="95"/>
        <end position="113"/>
    </location>
</feature>
<name>A0A9E7SB66_9CAUD</name>
<protein>
    <submittedName>
        <fullName evidence="2">Uncharacterized protein</fullName>
    </submittedName>
</protein>
<dbReference type="EMBL" id="OL362271">
    <property type="protein sequence ID" value="URY99216.1"/>
    <property type="molecule type" value="Genomic_DNA"/>
</dbReference>
<accession>A0A9E7SB66</accession>
<feature type="transmembrane region" description="Helical" evidence="1">
    <location>
        <begin position="60"/>
        <end position="83"/>
    </location>
</feature>
<proteinExistence type="predicted"/>
<evidence type="ECO:0000256" key="1">
    <source>
        <dbReference type="SAM" id="Phobius"/>
    </source>
</evidence>
<gene>
    <name evidence="2" type="ORF">6939_0037</name>
</gene>
<keyword evidence="1" id="KW-0812">Transmembrane</keyword>
<sequence length="114" mass="12919">MWQFIVIECILAIAVVQSICNLNNPPKVIVNTSGLRVTMLFVLMLLLSLQYSFFSSYPSTLGWVLFAFIALLYFAVFISCIITSQSVTKHSAGKVFINLTWAAVYAGYFMYYVY</sequence>
<organism evidence="2 3">
    <name type="scientific">Klebsiella phage 6939</name>
    <dbReference type="NCBI Taxonomy" id="2912295"/>
    <lineage>
        <taxon>Viruses</taxon>
        <taxon>Duplodnaviria</taxon>
        <taxon>Heunggongvirae</taxon>
        <taxon>Uroviricota</taxon>
        <taxon>Caudoviricetes</taxon>
        <taxon>Autographivirales</taxon>
        <taxon>Autographivirales incertae sedis</taxon>
        <taxon>Reminisvirus</taxon>
        <taxon>Reminisvirus 6939</taxon>
    </lineage>
</organism>
<evidence type="ECO:0000313" key="3">
    <source>
        <dbReference type="Proteomes" id="UP001056005"/>
    </source>
</evidence>
<keyword evidence="1" id="KW-0472">Membrane</keyword>
<keyword evidence="3" id="KW-1185">Reference proteome</keyword>
<reference evidence="2" key="1">
    <citation type="submission" date="2021-11" db="EMBL/GenBank/DDBJ databases">
        <title>The TAILOR 12: Case summaries of 12 patient that have undergone phage therapy for multidrug-resistant infections.</title>
        <authorList>
            <person name="Green S."/>
            <person name="Terwilliger A."/>
            <person name="Clark J."/>
            <person name="Salazar K."/>
            <person name="Maresso A."/>
        </authorList>
    </citation>
    <scope>NUCLEOTIDE SEQUENCE</scope>
</reference>